<keyword evidence="6" id="KW-0472">Membrane</keyword>
<dbReference type="PROSITE" id="PS50011">
    <property type="entry name" value="PROTEIN_KINASE_DOM"/>
    <property type="match status" value="1"/>
</dbReference>
<dbReference type="Pfam" id="PF07714">
    <property type="entry name" value="PK_Tyr_Ser-Thr"/>
    <property type="match status" value="1"/>
</dbReference>
<keyword evidence="3" id="KW-0732">Signal</keyword>
<dbReference type="EMBL" id="JACGCM010001077">
    <property type="protein sequence ID" value="KAF6161868.1"/>
    <property type="molecule type" value="Genomic_DNA"/>
</dbReference>
<feature type="compositionally biased region" description="Polar residues" evidence="8">
    <location>
        <begin position="332"/>
        <end position="341"/>
    </location>
</feature>
<reference evidence="10 11" key="1">
    <citation type="journal article" date="2020" name="IScience">
        <title>Genome Sequencing of the Endangered Kingdonia uniflora (Circaeasteraceae, Ranunculales) Reveals Potential Mechanisms of Evolutionary Specialization.</title>
        <authorList>
            <person name="Sun Y."/>
            <person name="Deng T."/>
            <person name="Zhang A."/>
            <person name="Moore M.J."/>
            <person name="Landis J.B."/>
            <person name="Lin N."/>
            <person name="Zhang H."/>
            <person name="Zhang X."/>
            <person name="Huang J."/>
            <person name="Zhang X."/>
            <person name="Sun H."/>
            <person name="Wang H."/>
        </authorList>
    </citation>
    <scope>NUCLEOTIDE SEQUENCE [LARGE SCALE GENOMIC DNA]</scope>
    <source>
        <strain evidence="10">TB1705</strain>
        <tissue evidence="10">Leaf</tissue>
    </source>
</reference>
<dbReference type="PANTHER" id="PTHR46084">
    <property type="entry name" value="PROTEIN MALE DISCOVERER 2"/>
    <property type="match status" value="1"/>
</dbReference>
<dbReference type="GO" id="GO:0005524">
    <property type="term" value="F:ATP binding"/>
    <property type="evidence" value="ECO:0007669"/>
    <property type="project" value="InterPro"/>
</dbReference>
<dbReference type="FunFam" id="3.30.200.20:FF:000489">
    <property type="entry name" value="Inactive receptor-like serine/threonine-protein kinase"/>
    <property type="match status" value="1"/>
</dbReference>
<keyword evidence="11" id="KW-1185">Reference proteome</keyword>
<name>A0A7J7N4N8_9MAGN</name>
<feature type="domain" description="Protein kinase" evidence="9">
    <location>
        <begin position="445"/>
        <end position="715"/>
    </location>
</feature>
<sequence length="742" mass="83066">MGGSWNPLGFQLQMVFRLFVFLGFSPIRRCWSLNLEGLALLEFQASVNTDPFGAFTSWNPDDDDPCMWSGVHCVDGSVQMLDLKGLFLGGVLSSKLAKLSNLRSLVLYGNNFSGFIPKEIGGLIKLELLDLRDNNLSGTIPAELGQMLSLQRLLLCNNNFWGSVPLELGKLDMLLEIQYDNNLTFSVPTGMGCLNRKLGHCIWESSMKQLDNADSFRILIKEKLLHYLDVSPLFRFIKASSNSVEKCCSNLLSSHEPYMVQNIESEVNFARRKLLQESTNLPAAPASKSAHFEPISVPYTRSSGAFPAIPNGKKVSSSPPLLTSLPDPPLQQAASNTNEQKSLVDGSTEKRWKYVYVVPGMAFVLTIAAGMLLMCRRRGVKTIGPWKTGISGQLQKAFITGKFYIYESKSILHIDKTAHKEVNFALFGSIGVPKLNRPELETACEDFSNIIGMYKHCTLFKGTLSSGVEIGVASTIIASSKDWSKNSEVAFRKKIDELSRVNHKNFVNLLGYCEENEPFLRMMVFEYAPNGTLFEHLHVKGFDHLDWNSRMRIIMGIAYCLQYMHHELNPPVSHFDLQSNAVYLTDDYAAKIAEIQFWEDFSAKSKKSGEAGSEHSELPPFADPETNVYCFGILLLEIISGKLPSSNAKESSLVNWAADYFNGKQCKSNILDPTLKAFKNNELEIICEIIQDCVQEDFRQRSSMREITLKLREVISISPDAATPRLSPLWWAELEILSVEAT</sequence>
<dbReference type="InterPro" id="IPR011009">
    <property type="entry name" value="Kinase-like_dom_sf"/>
</dbReference>
<gene>
    <name evidence="10" type="ORF">GIB67_002578</name>
</gene>
<keyword evidence="4" id="KW-0677">Repeat</keyword>
<dbReference type="InterPro" id="IPR013210">
    <property type="entry name" value="LRR_N_plant-typ"/>
</dbReference>
<dbReference type="SUPFAM" id="SSF56112">
    <property type="entry name" value="Protein kinase-like (PK-like)"/>
    <property type="match status" value="1"/>
</dbReference>
<evidence type="ECO:0000256" key="8">
    <source>
        <dbReference type="SAM" id="MobiDB-lite"/>
    </source>
</evidence>
<accession>A0A7J7N4N8</accession>
<evidence type="ECO:0000256" key="7">
    <source>
        <dbReference type="ARBA" id="ARBA00046288"/>
    </source>
</evidence>
<evidence type="ECO:0000256" key="5">
    <source>
        <dbReference type="ARBA" id="ARBA00022989"/>
    </source>
</evidence>
<comment type="subcellular location">
    <subcellularLocation>
        <location evidence="7">Endomembrane system</location>
        <topology evidence="7">Single-pass type I membrane protein</topology>
    </subcellularLocation>
</comment>
<dbReference type="InterPro" id="IPR001245">
    <property type="entry name" value="Ser-Thr/Tyr_kinase_cat_dom"/>
</dbReference>
<dbReference type="Pfam" id="PF08263">
    <property type="entry name" value="LRRNT_2"/>
    <property type="match status" value="1"/>
</dbReference>
<comment type="caution">
    <text evidence="10">The sequence shown here is derived from an EMBL/GenBank/DDBJ whole genome shotgun (WGS) entry which is preliminary data.</text>
</comment>
<dbReference type="Gene3D" id="3.30.200.20">
    <property type="entry name" value="Phosphorylase Kinase, domain 1"/>
    <property type="match status" value="1"/>
</dbReference>
<dbReference type="GO" id="GO:0004672">
    <property type="term" value="F:protein kinase activity"/>
    <property type="evidence" value="ECO:0007669"/>
    <property type="project" value="InterPro"/>
</dbReference>
<keyword evidence="5" id="KW-1133">Transmembrane helix</keyword>
<dbReference type="InterPro" id="IPR000719">
    <property type="entry name" value="Prot_kinase_dom"/>
</dbReference>
<dbReference type="Pfam" id="PF00560">
    <property type="entry name" value="LRR_1"/>
    <property type="match status" value="3"/>
</dbReference>
<dbReference type="InterPro" id="IPR032675">
    <property type="entry name" value="LRR_dom_sf"/>
</dbReference>
<dbReference type="OrthoDB" id="291737at2759"/>
<evidence type="ECO:0000256" key="4">
    <source>
        <dbReference type="ARBA" id="ARBA00022737"/>
    </source>
</evidence>
<evidence type="ECO:0000256" key="6">
    <source>
        <dbReference type="ARBA" id="ARBA00023136"/>
    </source>
</evidence>
<proteinExistence type="predicted"/>
<dbReference type="AlphaFoldDB" id="A0A7J7N4N8"/>
<evidence type="ECO:0000256" key="1">
    <source>
        <dbReference type="ARBA" id="ARBA00022614"/>
    </source>
</evidence>
<evidence type="ECO:0000259" key="9">
    <source>
        <dbReference type="PROSITE" id="PS50011"/>
    </source>
</evidence>
<dbReference type="PANTHER" id="PTHR46084:SF1">
    <property type="entry name" value="PROTEIN MALE DISCOVERER 2"/>
    <property type="match status" value="1"/>
</dbReference>
<feature type="region of interest" description="Disordered" evidence="8">
    <location>
        <begin position="313"/>
        <end position="342"/>
    </location>
</feature>
<feature type="compositionally biased region" description="Low complexity" evidence="8">
    <location>
        <begin position="316"/>
        <end position="325"/>
    </location>
</feature>
<dbReference type="Gene3D" id="3.80.10.10">
    <property type="entry name" value="Ribonuclease Inhibitor"/>
    <property type="match status" value="1"/>
</dbReference>
<evidence type="ECO:0000313" key="10">
    <source>
        <dbReference type="EMBL" id="KAF6161868.1"/>
    </source>
</evidence>
<dbReference type="Proteomes" id="UP000541444">
    <property type="component" value="Unassembled WGS sequence"/>
</dbReference>
<organism evidence="10 11">
    <name type="scientific">Kingdonia uniflora</name>
    <dbReference type="NCBI Taxonomy" id="39325"/>
    <lineage>
        <taxon>Eukaryota</taxon>
        <taxon>Viridiplantae</taxon>
        <taxon>Streptophyta</taxon>
        <taxon>Embryophyta</taxon>
        <taxon>Tracheophyta</taxon>
        <taxon>Spermatophyta</taxon>
        <taxon>Magnoliopsida</taxon>
        <taxon>Ranunculales</taxon>
        <taxon>Circaeasteraceae</taxon>
        <taxon>Kingdonia</taxon>
    </lineage>
</organism>
<keyword evidence="2" id="KW-0812">Transmembrane</keyword>
<dbReference type="InterPro" id="IPR001611">
    <property type="entry name" value="Leu-rich_rpt"/>
</dbReference>
<evidence type="ECO:0000256" key="3">
    <source>
        <dbReference type="ARBA" id="ARBA00022729"/>
    </source>
</evidence>
<evidence type="ECO:0000256" key="2">
    <source>
        <dbReference type="ARBA" id="ARBA00022692"/>
    </source>
</evidence>
<evidence type="ECO:0000313" key="11">
    <source>
        <dbReference type="Proteomes" id="UP000541444"/>
    </source>
</evidence>
<keyword evidence="1" id="KW-0433">Leucine-rich repeat</keyword>
<dbReference type="FunFam" id="3.80.10.10:FF:000400">
    <property type="entry name" value="Nuclear pore complex protein NUP107"/>
    <property type="match status" value="1"/>
</dbReference>
<protein>
    <recommendedName>
        <fullName evidence="9">Protein kinase domain-containing protein</fullName>
    </recommendedName>
</protein>
<dbReference type="GO" id="GO:0012505">
    <property type="term" value="C:endomembrane system"/>
    <property type="evidence" value="ECO:0007669"/>
    <property type="project" value="UniProtKB-SubCell"/>
</dbReference>
<dbReference type="Gene3D" id="1.10.510.10">
    <property type="entry name" value="Transferase(Phosphotransferase) domain 1"/>
    <property type="match status" value="1"/>
</dbReference>
<dbReference type="SUPFAM" id="SSF52058">
    <property type="entry name" value="L domain-like"/>
    <property type="match status" value="1"/>
</dbReference>